<keyword evidence="11" id="KW-0862">Zinc</keyword>
<dbReference type="InterPro" id="IPR013083">
    <property type="entry name" value="Znf_RING/FYVE/PHD"/>
</dbReference>
<dbReference type="SMART" id="SM00184">
    <property type="entry name" value="RING"/>
    <property type="match status" value="1"/>
</dbReference>
<dbReference type="GO" id="GO:0061630">
    <property type="term" value="F:ubiquitin protein ligase activity"/>
    <property type="evidence" value="ECO:0007669"/>
    <property type="project" value="UniProtKB-EC"/>
</dbReference>
<evidence type="ECO:0000256" key="10">
    <source>
        <dbReference type="ARBA" id="ARBA00022786"/>
    </source>
</evidence>
<comment type="catalytic activity">
    <reaction evidence="1">
        <text>S-ubiquitinyl-[E2 ubiquitin-conjugating enzyme]-L-cysteine + [acceptor protein]-L-lysine = [E2 ubiquitin-conjugating enzyme]-L-cysteine + N(6)-ubiquitinyl-[acceptor protein]-L-lysine.</text>
        <dbReference type="EC" id="2.3.2.27"/>
    </reaction>
</comment>
<evidence type="ECO:0000256" key="8">
    <source>
        <dbReference type="ARBA" id="ARBA00022729"/>
    </source>
</evidence>
<evidence type="ECO:0000256" key="4">
    <source>
        <dbReference type="ARBA" id="ARBA00012483"/>
    </source>
</evidence>
<keyword evidence="9 15" id="KW-0863">Zinc-finger</keyword>
<keyword evidence="6" id="KW-0812">Transmembrane</keyword>
<keyword evidence="5" id="KW-0808">Transferase</keyword>
<dbReference type="AlphaFoldDB" id="A0A022QXZ8"/>
<comment type="subcellular location">
    <subcellularLocation>
        <location evidence="2">Membrane</location>
        <topology evidence="2">Single-pass membrane protein</topology>
    </subcellularLocation>
</comment>
<dbReference type="EC" id="2.3.2.27" evidence="4"/>
<dbReference type="Gene3D" id="3.30.40.10">
    <property type="entry name" value="Zinc/RING finger domain, C3HC4 (zinc finger)"/>
    <property type="match status" value="1"/>
</dbReference>
<dbReference type="EMBL" id="KI630880">
    <property type="protein sequence ID" value="EYU32238.1"/>
    <property type="molecule type" value="Genomic_DNA"/>
</dbReference>
<dbReference type="GO" id="GO:0008270">
    <property type="term" value="F:zinc ion binding"/>
    <property type="evidence" value="ECO:0007669"/>
    <property type="project" value="UniProtKB-KW"/>
</dbReference>
<evidence type="ECO:0000256" key="7">
    <source>
        <dbReference type="ARBA" id="ARBA00022723"/>
    </source>
</evidence>
<keyword evidence="12" id="KW-1133">Transmembrane helix</keyword>
<protein>
    <recommendedName>
        <fullName evidence="4">RING-type E3 ubiquitin transferase</fullName>
        <ecNumber evidence="4">2.3.2.27</ecNumber>
    </recommendedName>
</protein>
<evidence type="ECO:0000256" key="15">
    <source>
        <dbReference type="PROSITE-ProRule" id="PRU00175"/>
    </source>
</evidence>
<dbReference type="PROSITE" id="PS50089">
    <property type="entry name" value="ZF_RING_2"/>
    <property type="match status" value="1"/>
</dbReference>
<evidence type="ECO:0000256" key="14">
    <source>
        <dbReference type="ARBA" id="ARBA00024209"/>
    </source>
</evidence>
<evidence type="ECO:0000256" key="3">
    <source>
        <dbReference type="ARBA" id="ARBA00004906"/>
    </source>
</evidence>
<dbReference type="GO" id="GO:0030247">
    <property type="term" value="F:polysaccharide binding"/>
    <property type="evidence" value="ECO:0007669"/>
    <property type="project" value="InterPro"/>
</dbReference>
<dbReference type="CDD" id="cd16461">
    <property type="entry name" value="RING-H2_EL5-like"/>
    <property type="match status" value="1"/>
</dbReference>
<comment type="similarity">
    <text evidence="14">Belongs to the RING-type zinc finger family. ATL subfamily.</text>
</comment>
<keyword evidence="18" id="KW-1185">Reference proteome</keyword>
<proteinExistence type="inferred from homology"/>
<comment type="pathway">
    <text evidence="3">Protein modification; protein ubiquitination.</text>
</comment>
<feature type="non-terminal residue" evidence="17">
    <location>
        <position position="1"/>
    </location>
</feature>
<dbReference type="SUPFAM" id="SSF57850">
    <property type="entry name" value="RING/U-box"/>
    <property type="match status" value="1"/>
</dbReference>
<dbReference type="InterPro" id="IPR046948">
    <property type="entry name" value="ATL20-22-like"/>
</dbReference>
<organism evidence="17 18">
    <name type="scientific">Erythranthe guttata</name>
    <name type="common">Yellow monkey flower</name>
    <name type="synonym">Mimulus guttatus</name>
    <dbReference type="NCBI Taxonomy" id="4155"/>
    <lineage>
        <taxon>Eukaryota</taxon>
        <taxon>Viridiplantae</taxon>
        <taxon>Streptophyta</taxon>
        <taxon>Embryophyta</taxon>
        <taxon>Tracheophyta</taxon>
        <taxon>Spermatophyta</taxon>
        <taxon>Magnoliopsida</taxon>
        <taxon>eudicotyledons</taxon>
        <taxon>Gunneridae</taxon>
        <taxon>Pentapetalae</taxon>
        <taxon>asterids</taxon>
        <taxon>lamiids</taxon>
        <taxon>Lamiales</taxon>
        <taxon>Phrymaceae</taxon>
        <taxon>Erythranthe</taxon>
    </lineage>
</organism>
<evidence type="ECO:0000256" key="13">
    <source>
        <dbReference type="ARBA" id="ARBA00023136"/>
    </source>
</evidence>
<evidence type="ECO:0000256" key="2">
    <source>
        <dbReference type="ARBA" id="ARBA00004167"/>
    </source>
</evidence>
<evidence type="ECO:0000256" key="1">
    <source>
        <dbReference type="ARBA" id="ARBA00000900"/>
    </source>
</evidence>
<keyword evidence="8" id="KW-0732">Signal</keyword>
<evidence type="ECO:0000259" key="16">
    <source>
        <dbReference type="PROSITE" id="PS50089"/>
    </source>
</evidence>
<sequence length="287" mass="32101">HAQNSCPPSYCNNNSQAIRYPFWLQGRQLPSNCQPIGFNLSCNGQKKLILNIPYYGDFYVSSIYYHLRIVTLSDPDNCLPKKLLSSNLSYYPFMAVSYQIYTFISCPKGLRSSYVVDCLSNTTTDILALKYGASNFPKCKKNVTLALPVSSYFLDDRFPVEFDITWNDPDIASVVVIVIICISCCICMMRRNNFPDSGSDQTSRTAGSSNTATAGLSTIETYKKITIGESRRVEGPNGVTCAICLADYVPKDTIMFLPECQHCFHADCIHQWLSIKAKCPICRTPQA</sequence>
<dbReference type="PANTHER" id="PTHR46279:SF2">
    <property type="entry name" value="RING-H2 FINGER PROTEIN ATL21A-RELATED"/>
    <property type="match status" value="1"/>
</dbReference>
<dbReference type="PANTHER" id="PTHR46279">
    <property type="entry name" value="RING/U-BOX SUPERFAMILY PROTEIN"/>
    <property type="match status" value="1"/>
</dbReference>
<gene>
    <name evidence="17" type="ORF">MIMGU_mgv1a022103mg</name>
</gene>
<evidence type="ECO:0000313" key="17">
    <source>
        <dbReference type="EMBL" id="EYU32238.1"/>
    </source>
</evidence>
<keyword evidence="7" id="KW-0479">Metal-binding</keyword>
<dbReference type="eggNOG" id="KOG0800">
    <property type="taxonomic scope" value="Eukaryota"/>
</dbReference>
<dbReference type="InterPro" id="IPR025287">
    <property type="entry name" value="WAK_GUB"/>
</dbReference>
<evidence type="ECO:0000256" key="11">
    <source>
        <dbReference type="ARBA" id="ARBA00022833"/>
    </source>
</evidence>
<dbReference type="Pfam" id="PF13947">
    <property type="entry name" value="GUB_WAK_bind"/>
    <property type="match status" value="1"/>
</dbReference>
<dbReference type="InterPro" id="IPR001841">
    <property type="entry name" value="Znf_RING"/>
</dbReference>
<evidence type="ECO:0000313" key="18">
    <source>
        <dbReference type="Proteomes" id="UP000030748"/>
    </source>
</evidence>
<accession>A0A022QXZ8</accession>
<dbReference type="GO" id="GO:0016020">
    <property type="term" value="C:membrane"/>
    <property type="evidence" value="ECO:0007669"/>
    <property type="project" value="UniProtKB-SubCell"/>
</dbReference>
<reference evidence="17 18" key="1">
    <citation type="journal article" date="2013" name="Proc. Natl. Acad. Sci. U.S.A.">
        <title>Fine-scale variation in meiotic recombination in Mimulus inferred from population shotgun sequencing.</title>
        <authorList>
            <person name="Hellsten U."/>
            <person name="Wright K.M."/>
            <person name="Jenkins J."/>
            <person name="Shu S."/>
            <person name="Yuan Y."/>
            <person name="Wessler S.R."/>
            <person name="Schmutz J."/>
            <person name="Willis J.H."/>
            <person name="Rokhsar D.S."/>
        </authorList>
    </citation>
    <scope>NUCLEOTIDE SEQUENCE [LARGE SCALE GENOMIC DNA]</scope>
    <source>
        <strain evidence="18">cv. DUN x IM62</strain>
    </source>
</reference>
<feature type="domain" description="RING-type" evidence="16">
    <location>
        <begin position="241"/>
        <end position="283"/>
    </location>
</feature>
<dbReference type="Pfam" id="PF13639">
    <property type="entry name" value="zf-RING_2"/>
    <property type="match status" value="1"/>
</dbReference>
<evidence type="ECO:0000256" key="12">
    <source>
        <dbReference type="ARBA" id="ARBA00022989"/>
    </source>
</evidence>
<evidence type="ECO:0000256" key="6">
    <source>
        <dbReference type="ARBA" id="ARBA00022692"/>
    </source>
</evidence>
<evidence type="ECO:0000256" key="5">
    <source>
        <dbReference type="ARBA" id="ARBA00022679"/>
    </source>
</evidence>
<dbReference type="Proteomes" id="UP000030748">
    <property type="component" value="Unassembled WGS sequence"/>
</dbReference>
<keyword evidence="10" id="KW-0833">Ubl conjugation pathway</keyword>
<name>A0A022QXZ8_ERYGU</name>
<evidence type="ECO:0000256" key="9">
    <source>
        <dbReference type="ARBA" id="ARBA00022771"/>
    </source>
</evidence>
<keyword evidence="13" id="KW-0472">Membrane</keyword>